<evidence type="ECO:0000256" key="1">
    <source>
        <dbReference type="SAM" id="MobiDB-lite"/>
    </source>
</evidence>
<name>A0A4R4WIA8_9ACTN</name>
<feature type="region of interest" description="Disordered" evidence="1">
    <location>
        <begin position="1"/>
        <end position="31"/>
    </location>
</feature>
<dbReference type="EMBL" id="SMKP01000128">
    <property type="protein sequence ID" value="TDD15295.1"/>
    <property type="molecule type" value="Genomic_DNA"/>
</dbReference>
<dbReference type="OrthoDB" id="3212826at2"/>
<evidence type="ECO:0000313" key="4">
    <source>
        <dbReference type="Proteomes" id="UP000294543"/>
    </source>
</evidence>
<reference evidence="3 4" key="1">
    <citation type="submission" date="2019-03" db="EMBL/GenBank/DDBJ databases">
        <title>Draft genome sequences of novel Actinobacteria.</title>
        <authorList>
            <person name="Sahin N."/>
            <person name="Ay H."/>
            <person name="Saygin H."/>
        </authorList>
    </citation>
    <scope>NUCLEOTIDE SEQUENCE [LARGE SCALE GENOMIC DNA]</scope>
    <source>
        <strain evidence="3 4">KC712</strain>
    </source>
</reference>
<dbReference type="PANTHER" id="PTHR35908">
    <property type="entry name" value="HYPOTHETICAL FUSION PROTEIN"/>
    <property type="match status" value="1"/>
</dbReference>
<dbReference type="InterPro" id="IPR029068">
    <property type="entry name" value="Glyas_Bleomycin-R_OHBP_Dase"/>
</dbReference>
<dbReference type="InterPro" id="IPR041581">
    <property type="entry name" value="Glyoxalase_6"/>
</dbReference>
<dbReference type="AlphaFoldDB" id="A0A4R4WIA8"/>
<evidence type="ECO:0000259" key="2">
    <source>
        <dbReference type="Pfam" id="PF18029"/>
    </source>
</evidence>
<sequence>MDGSTDDEVTRLLGLGATKTDVGQGPDRSRVVMADPESNEFCVLRTLAPPN</sequence>
<protein>
    <submittedName>
        <fullName evidence="3">VOC family protein</fullName>
    </submittedName>
</protein>
<comment type="caution">
    <text evidence="3">The sequence shown here is derived from an EMBL/GenBank/DDBJ whole genome shotgun (WGS) entry which is preliminary data.</text>
</comment>
<evidence type="ECO:0000313" key="3">
    <source>
        <dbReference type="EMBL" id="TDD15295.1"/>
    </source>
</evidence>
<dbReference type="Gene3D" id="3.10.180.10">
    <property type="entry name" value="2,3-Dihydroxybiphenyl 1,2-Dioxygenase, domain 1"/>
    <property type="match status" value="1"/>
</dbReference>
<keyword evidence="4" id="KW-1185">Reference proteome</keyword>
<organism evidence="3 4">
    <name type="scientific">Nonomuraea diastatica</name>
    <dbReference type="NCBI Taxonomy" id="1848329"/>
    <lineage>
        <taxon>Bacteria</taxon>
        <taxon>Bacillati</taxon>
        <taxon>Actinomycetota</taxon>
        <taxon>Actinomycetes</taxon>
        <taxon>Streptosporangiales</taxon>
        <taxon>Streptosporangiaceae</taxon>
        <taxon>Nonomuraea</taxon>
    </lineage>
</organism>
<dbReference type="Pfam" id="PF18029">
    <property type="entry name" value="Glyoxalase_6"/>
    <property type="match status" value="1"/>
</dbReference>
<dbReference type="PANTHER" id="PTHR35908:SF1">
    <property type="entry name" value="CONSERVED PROTEIN"/>
    <property type="match status" value="1"/>
</dbReference>
<dbReference type="Proteomes" id="UP000294543">
    <property type="component" value="Unassembled WGS sequence"/>
</dbReference>
<gene>
    <name evidence="3" type="ORF">E1294_34905</name>
</gene>
<accession>A0A4R4WIA8</accession>
<feature type="domain" description="Glyoxalase-like" evidence="2">
    <location>
        <begin position="5"/>
        <end position="44"/>
    </location>
</feature>
<proteinExistence type="predicted"/>